<gene>
    <name evidence="1" type="ORF">MYCIT1_LOCUS9256</name>
</gene>
<reference evidence="1" key="1">
    <citation type="submission" date="2023-11" db="EMBL/GenBank/DDBJ databases">
        <authorList>
            <person name="De Vega J J."/>
            <person name="De Vega J J."/>
        </authorList>
    </citation>
    <scope>NUCLEOTIDE SEQUENCE</scope>
</reference>
<organism evidence="1 2">
    <name type="scientific">Mycena citricolor</name>
    <dbReference type="NCBI Taxonomy" id="2018698"/>
    <lineage>
        <taxon>Eukaryota</taxon>
        <taxon>Fungi</taxon>
        <taxon>Dikarya</taxon>
        <taxon>Basidiomycota</taxon>
        <taxon>Agaricomycotina</taxon>
        <taxon>Agaricomycetes</taxon>
        <taxon>Agaricomycetidae</taxon>
        <taxon>Agaricales</taxon>
        <taxon>Marasmiineae</taxon>
        <taxon>Mycenaceae</taxon>
        <taxon>Mycena</taxon>
    </lineage>
</organism>
<evidence type="ECO:0000313" key="1">
    <source>
        <dbReference type="EMBL" id="CAK5267055.1"/>
    </source>
</evidence>
<sequence length="75" mass="8170">MVPASLVELGYLDGAPGLNERINDVELHGIATFDAKEAGFDGVECRSQRVSYALFHKPSFYSSSHPTTVHLIPIP</sequence>
<dbReference type="AlphaFoldDB" id="A0AAD2Q1X4"/>
<protein>
    <submittedName>
        <fullName evidence="1">Uncharacterized protein</fullName>
    </submittedName>
</protein>
<comment type="caution">
    <text evidence="1">The sequence shown here is derived from an EMBL/GenBank/DDBJ whole genome shotgun (WGS) entry which is preliminary data.</text>
</comment>
<keyword evidence="2" id="KW-1185">Reference proteome</keyword>
<evidence type="ECO:0000313" key="2">
    <source>
        <dbReference type="Proteomes" id="UP001295794"/>
    </source>
</evidence>
<dbReference type="Proteomes" id="UP001295794">
    <property type="component" value="Unassembled WGS sequence"/>
</dbReference>
<accession>A0AAD2Q1X4</accession>
<proteinExistence type="predicted"/>
<dbReference type="EMBL" id="CAVNYO010000116">
    <property type="protein sequence ID" value="CAK5267055.1"/>
    <property type="molecule type" value="Genomic_DNA"/>
</dbReference>
<name>A0AAD2Q1X4_9AGAR</name>